<reference evidence="2 3" key="1">
    <citation type="submission" date="2020-05" db="EMBL/GenBank/DDBJ databases">
        <authorList>
            <person name="Khan S.A."/>
            <person name="Jeon C.O."/>
            <person name="Chun B.H."/>
        </authorList>
    </citation>
    <scope>NUCLEOTIDE SEQUENCE [LARGE SCALE GENOMIC DNA]</scope>
    <source>
        <strain evidence="2 3">S1162</strain>
    </source>
</reference>
<evidence type="ECO:0008006" key="4">
    <source>
        <dbReference type="Google" id="ProtNLM"/>
    </source>
</evidence>
<feature type="transmembrane region" description="Helical" evidence="1">
    <location>
        <begin position="196"/>
        <end position="220"/>
    </location>
</feature>
<evidence type="ECO:0000313" key="3">
    <source>
        <dbReference type="Proteomes" id="UP000566071"/>
    </source>
</evidence>
<feature type="transmembrane region" description="Helical" evidence="1">
    <location>
        <begin position="61"/>
        <end position="84"/>
    </location>
</feature>
<gene>
    <name evidence="2" type="ORF">HK413_09085</name>
</gene>
<dbReference type="Proteomes" id="UP000566071">
    <property type="component" value="Unassembled WGS sequence"/>
</dbReference>
<feature type="transmembrane region" description="Helical" evidence="1">
    <location>
        <begin position="91"/>
        <end position="111"/>
    </location>
</feature>
<keyword evidence="1" id="KW-0812">Transmembrane</keyword>
<protein>
    <recommendedName>
        <fullName evidence="4">DUF3267 domain-containing protein</fullName>
    </recommendedName>
</protein>
<feature type="transmembrane region" description="Helical" evidence="1">
    <location>
        <begin position="162"/>
        <end position="184"/>
    </location>
</feature>
<sequence>MKLKLSFGYIIAFLLLTLAMLELHETVHIITGRIICGDWGSRDFNVWNLCKDCNEHYPNSWLATLTGPFFSFIMMWVGMGLLYAINDNYKAAGFALVFANIPFGRISQVMMGSGDEMIVTKALLKDSLTHNQLILTGSCILLLLGVPPIVKAYLTLKNKMAWLYLLGFLTLPLVFILTYVLTALNGLLNKGFLANAWIMGTPLLITLHTFIAPVLLACFYKNLLPAARNK</sequence>
<comment type="caution">
    <text evidence="2">The sequence shown here is derived from an EMBL/GenBank/DDBJ whole genome shotgun (WGS) entry which is preliminary data.</text>
</comment>
<keyword evidence="1" id="KW-0472">Membrane</keyword>
<keyword evidence="3" id="KW-1185">Reference proteome</keyword>
<organism evidence="2 3">
    <name type="scientific">Mucilaginibacter humi</name>
    <dbReference type="NCBI Taxonomy" id="2732510"/>
    <lineage>
        <taxon>Bacteria</taxon>
        <taxon>Pseudomonadati</taxon>
        <taxon>Bacteroidota</taxon>
        <taxon>Sphingobacteriia</taxon>
        <taxon>Sphingobacteriales</taxon>
        <taxon>Sphingobacteriaceae</taxon>
        <taxon>Mucilaginibacter</taxon>
    </lineage>
</organism>
<feature type="transmembrane region" description="Helical" evidence="1">
    <location>
        <begin position="131"/>
        <end position="150"/>
    </location>
</feature>
<keyword evidence="1" id="KW-1133">Transmembrane helix</keyword>
<name>A0ABX1W4P9_9SPHI</name>
<proteinExistence type="predicted"/>
<accession>A0ABX1W4P9</accession>
<dbReference type="RefSeq" id="WP_175269944.1">
    <property type="nucleotide sequence ID" value="NZ_JABFCR010000037.1"/>
</dbReference>
<evidence type="ECO:0000313" key="2">
    <source>
        <dbReference type="EMBL" id="NNU34264.1"/>
    </source>
</evidence>
<evidence type="ECO:0000256" key="1">
    <source>
        <dbReference type="SAM" id="Phobius"/>
    </source>
</evidence>
<dbReference type="EMBL" id="JABFCR010000037">
    <property type="protein sequence ID" value="NNU34264.1"/>
    <property type="molecule type" value="Genomic_DNA"/>
</dbReference>